<feature type="transmembrane region" description="Helical" evidence="2">
    <location>
        <begin position="55"/>
        <end position="75"/>
    </location>
</feature>
<name>A0ABQ2D957_9MICC</name>
<feature type="compositionally biased region" description="Basic and acidic residues" evidence="1">
    <location>
        <begin position="400"/>
        <end position="411"/>
    </location>
</feature>
<feature type="compositionally biased region" description="Polar residues" evidence="1">
    <location>
        <begin position="386"/>
        <end position="399"/>
    </location>
</feature>
<dbReference type="GeneID" id="303302837"/>
<organism evidence="3 4">
    <name type="scientific">Glutamicibacter ardleyensis</name>
    <dbReference type="NCBI Taxonomy" id="225894"/>
    <lineage>
        <taxon>Bacteria</taxon>
        <taxon>Bacillati</taxon>
        <taxon>Actinomycetota</taxon>
        <taxon>Actinomycetes</taxon>
        <taxon>Micrococcales</taxon>
        <taxon>Micrococcaceae</taxon>
        <taxon>Glutamicibacter</taxon>
    </lineage>
</organism>
<feature type="transmembrane region" description="Helical" evidence="2">
    <location>
        <begin position="161"/>
        <end position="180"/>
    </location>
</feature>
<dbReference type="Proteomes" id="UP000606115">
    <property type="component" value="Unassembled WGS sequence"/>
</dbReference>
<keyword evidence="2" id="KW-0812">Transmembrane</keyword>
<feature type="region of interest" description="Disordered" evidence="1">
    <location>
        <begin position="374"/>
        <end position="418"/>
    </location>
</feature>
<sequence length="418" mass="45918">MRTEANIETQGKPATELEIERQALWAGFFCSILGLVVGFILFVGNRPGLSGGLSVGAVAATTGGICAALVSVIAFRRLLVSREPWLRRIPKWRQIVTMLGLLLVHAASTIMILMVAFHLMQQAFFGLHVDVVAGALLVSGATGLSAYLCLVATARTNAQTLSVILGIFMASGVVISMLLAEDRGWWQSMFSALGTYDAGIGSFWTFNTTLVISGLVLAAFTEFMTRDLARLARTYRCRPGFEKYRISKFVRPRPSIVRWCLLAVALGVILIGVVPVNVAPDVHGAFVQLAAIGMVVLLISTAALLPGYPVIFHLMSLTALGALWLAFLLWQEWNYYNLTGFELAVVAIIFTWISVFIRTTSALIHDKKQQLRKEKRARRREQREQITTGPETGGASSEPSFEHQEIRRNGEDAGFQTR</sequence>
<reference evidence="4" key="1">
    <citation type="journal article" date="2019" name="Int. J. Syst. Evol. Microbiol.">
        <title>The Global Catalogue of Microorganisms (GCM) 10K type strain sequencing project: providing services to taxonomists for standard genome sequencing and annotation.</title>
        <authorList>
            <consortium name="The Broad Institute Genomics Platform"/>
            <consortium name="The Broad Institute Genome Sequencing Center for Infectious Disease"/>
            <person name="Wu L."/>
            <person name="Ma J."/>
        </authorList>
    </citation>
    <scope>NUCLEOTIDE SEQUENCE [LARGE SCALE GENOMIC DNA]</scope>
    <source>
        <strain evidence="4">CGMCC 1.3685</strain>
    </source>
</reference>
<feature type="transmembrane region" description="Helical" evidence="2">
    <location>
        <begin position="285"/>
        <end position="305"/>
    </location>
</feature>
<feature type="transmembrane region" description="Helical" evidence="2">
    <location>
        <begin position="256"/>
        <end position="279"/>
    </location>
</feature>
<feature type="transmembrane region" description="Helical" evidence="2">
    <location>
        <begin position="312"/>
        <end position="331"/>
    </location>
</feature>
<proteinExistence type="predicted"/>
<keyword evidence="2" id="KW-0472">Membrane</keyword>
<keyword evidence="2" id="KW-1133">Transmembrane helix</keyword>
<evidence type="ECO:0000313" key="3">
    <source>
        <dbReference type="EMBL" id="GGJ48835.1"/>
    </source>
</evidence>
<protein>
    <recommendedName>
        <fullName evidence="5">ABC transporter permease</fullName>
    </recommendedName>
</protein>
<dbReference type="EMBL" id="BMKX01000001">
    <property type="protein sequence ID" value="GGJ48835.1"/>
    <property type="molecule type" value="Genomic_DNA"/>
</dbReference>
<evidence type="ECO:0000256" key="2">
    <source>
        <dbReference type="SAM" id="Phobius"/>
    </source>
</evidence>
<feature type="transmembrane region" description="Helical" evidence="2">
    <location>
        <begin position="95"/>
        <end position="119"/>
    </location>
</feature>
<feature type="transmembrane region" description="Helical" evidence="2">
    <location>
        <begin position="23"/>
        <end position="43"/>
    </location>
</feature>
<comment type="caution">
    <text evidence="3">The sequence shown here is derived from an EMBL/GenBank/DDBJ whole genome shotgun (WGS) entry which is preliminary data.</text>
</comment>
<accession>A0ABQ2D957</accession>
<dbReference type="RefSeq" id="WP_188683312.1">
    <property type="nucleotide sequence ID" value="NZ_BMKX01000001.1"/>
</dbReference>
<feature type="transmembrane region" description="Helical" evidence="2">
    <location>
        <begin position="131"/>
        <end position="154"/>
    </location>
</feature>
<feature type="transmembrane region" description="Helical" evidence="2">
    <location>
        <begin position="343"/>
        <end position="364"/>
    </location>
</feature>
<evidence type="ECO:0000313" key="4">
    <source>
        <dbReference type="Proteomes" id="UP000606115"/>
    </source>
</evidence>
<evidence type="ECO:0008006" key="5">
    <source>
        <dbReference type="Google" id="ProtNLM"/>
    </source>
</evidence>
<evidence type="ECO:0000256" key="1">
    <source>
        <dbReference type="SAM" id="MobiDB-lite"/>
    </source>
</evidence>
<keyword evidence="4" id="KW-1185">Reference proteome</keyword>
<gene>
    <name evidence="3" type="ORF">GCM10007173_04300</name>
</gene>
<feature type="transmembrane region" description="Helical" evidence="2">
    <location>
        <begin position="200"/>
        <end position="220"/>
    </location>
</feature>